<keyword evidence="12" id="KW-1185">Reference proteome</keyword>
<comment type="subcellular location">
    <subcellularLocation>
        <location evidence="1">Cytoplasm</location>
    </subcellularLocation>
</comment>
<dbReference type="Pfam" id="PF07478">
    <property type="entry name" value="Dala_Dala_lig_C"/>
    <property type="match status" value="1"/>
</dbReference>
<dbReference type="Gene3D" id="3.30.470.20">
    <property type="entry name" value="ATP-grasp fold, B domain"/>
    <property type="match status" value="1"/>
</dbReference>
<proteinExistence type="inferred from homology"/>
<dbReference type="PANTHER" id="PTHR23132:SF23">
    <property type="entry name" value="D-ALANINE--D-ALANINE LIGASE B"/>
    <property type="match status" value="1"/>
</dbReference>
<dbReference type="STRING" id="436010.A0A166ATI2"/>
<dbReference type="SUPFAM" id="SSF56059">
    <property type="entry name" value="Glutathione synthetase ATP-binding domain-like"/>
    <property type="match status" value="1"/>
</dbReference>
<dbReference type="GO" id="GO:0008360">
    <property type="term" value="P:regulation of cell shape"/>
    <property type="evidence" value="ECO:0007669"/>
    <property type="project" value="UniProtKB-KW"/>
</dbReference>
<dbReference type="PROSITE" id="PS00844">
    <property type="entry name" value="DALA_DALA_LIGASE_2"/>
    <property type="match status" value="1"/>
</dbReference>
<dbReference type="AlphaFoldDB" id="A0A166ATI2"/>
<evidence type="ECO:0000256" key="8">
    <source>
        <dbReference type="ARBA" id="ARBA00022984"/>
    </source>
</evidence>
<evidence type="ECO:0000256" key="7">
    <source>
        <dbReference type="ARBA" id="ARBA00022960"/>
    </source>
</evidence>
<evidence type="ECO:0000256" key="2">
    <source>
        <dbReference type="ARBA" id="ARBA00010871"/>
    </source>
</evidence>
<dbReference type="InterPro" id="IPR000291">
    <property type="entry name" value="D-Ala_lig_Van_CS"/>
</dbReference>
<dbReference type="GO" id="GO:0005737">
    <property type="term" value="C:cytoplasm"/>
    <property type="evidence" value="ECO:0007669"/>
    <property type="project" value="UniProtKB-SubCell"/>
</dbReference>
<keyword evidence="6 9" id="KW-0067">ATP-binding</keyword>
<evidence type="ECO:0000256" key="3">
    <source>
        <dbReference type="ARBA" id="ARBA00022490"/>
    </source>
</evidence>
<keyword evidence="8" id="KW-0573">Peptidoglycan synthesis</keyword>
<dbReference type="InterPro" id="IPR011095">
    <property type="entry name" value="Dala_Dala_lig_C"/>
</dbReference>
<evidence type="ECO:0000313" key="12">
    <source>
        <dbReference type="Proteomes" id="UP000076532"/>
    </source>
</evidence>
<dbReference type="GO" id="GO:0005524">
    <property type="term" value="F:ATP binding"/>
    <property type="evidence" value="ECO:0007669"/>
    <property type="project" value="UniProtKB-UniRule"/>
</dbReference>
<feature type="domain" description="ATP-grasp" evidence="10">
    <location>
        <begin position="96"/>
        <end position="351"/>
    </location>
</feature>
<protein>
    <submittedName>
        <fullName evidence="11">Glutathione synthetase ATP-binding domain-like protein</fullName>
    </submittedName>
</protein>
<dbReference type="Gene3D" id="3.30.1490.20">
    <property type="entry name" value="ATP-grasp fold, A domain"/>
    <property type="match status" value="1"/>
</dbReference>
<keyword evidence="5 9" id="KW-0547">Nucleotide-binding</keyword>
<dbReference type="GO" id="GO:0046872">
    <property type="term" value="F:metal ion binding"/>
    <property type="evidence" value="ECO:0007669"/>
    <property type="project" value="InterPro"/>
</dbReference>
<evidence type="ECO:0000256" key="4">
    <source>
        <dbReference type="ARBA" id="ARBA00022598"/>
    </source>
</evidence>
<name>A0A166ATI2_9AGAM</name>
<evidence type="ECO:0000256" key="9">
    <source>
        <dbReference type="PROSITE-ProRule" id="PRU00409"/>
    </source>
</evidence>
<dbReference type="InterPro" id="IPR013815">
    <property type="entry name" value="ATP_grasp_subdomain_1"/>
</dbReference>
<keyword evidence="7" id="KW-0133">Cell shape</keyword>
<dbReference type="OrthoDB" id="2013972at2759"/>
<dbReference type="InterPro" id="IPR011761">
    <property type="entry name" value="ATP-grasp"/>
</dbReference>
<evidence type="ECO:0000256" key="6">
    <source>
        <dbReference type="ARBA" id="ARBA00022840"/>
    </source>
</evidence>
<evidence type="ECO:0000313" key="11">
    <source>
        <dbReference type="EMBL" id="KZP11941.1"/>
    </source>
</evidence>
<organism evidence="11 12">
    <name type="scientific">Athelia psychrophila</name>
    <dbReference type="NCBI Taxonomy" id="1759441"/>
    <lineage>
        <taxon>Eukaryota</taxon>
        <taxon>Fungi</taxon>
        <taxon>Dikarya</taxon>
        <taxon>Basidiomycota</taxon>
        <taxon>Agaricomycotina</taxon>
        <taxon>Agaricomycetes</taxon>
        <taxon>Agaricomycetidae</taxon>
        <taxon>Atheliales</taxon>
        <taxon>Atheliaceae</taxon>
        <taxon>Athelia</taxon>
    </lineage>
</organism>
<comment type="similarity">
    <text evidence="2">Belongs to the D-alanine--D-alanine ligase family.</text>
</comment>
<gene>
    <name evidence="11" type="ORF">FIBSPDRAFT_1050462</name>
</gene>
<evidence type="ECO:0000256" key="1">
    <source>
        <dbReference type="ARBA" id="ARBA00004496"/>
    </source>
</evidence>
<dbReference type="GO" id="GO:0008716">
    <property type="term" value="F:D-alanine-D-alanine ligase activity"/>
    <property type="evidence" value="ECO:0007669"/>
    <property type="project" value="InterPro"/>
</dbReference>
<dbReference type="EMBL" id="KV417655">
    <property type="protein sequence ID" value="KZP11941.1"/>
    <property type="molecule type" value="Genomic_DNA"/>
</dbReference>
<dbReference type="Proteomes" id="UP000076532">
    <property type="component" value="Unassembled WGS sequence"/>
</dbReference>
<keyword evidence="3" id="KW-0963">Cytoplasm</keyword>
<dbReference type="PROSITE" id="PS50975">
    <property type="entry name" value="ATP_GRASP"/>
    <property type="match status" value="1"/>
</dbReference>
<evidence type="ECO:0000259" key="10">
    <source>
        <dbReference type="PROSITE" id="PS50975"/>
    </source>
</evidence>
<accession>A0A166ATI2</accession>
<keyword evidence="4" id="KW-0436">Ligase</keyword>
<sequence>MPIPLRNLKIAFAYDRRADWPELSDDQIGEVGRLKAIAKRLVQGDADWDIVFNYCEGFGSFGREAQVPALLEAWGINYTFSDPVAQVISLDKGKTKMILEHYGIPVAPFAVIPPRSTLTSISGAPATEAINNSRHREALQAFPLFVKPSDEGSGIGVTNSSKVKCQAELDTVVRELMDRFPSGSILIERFLSGREFTVGIVGTGVAARVIGILELVWLQGSLEASVGREAPKSSETQDEKYPGIDFYTFDMKWEGVEADRALRRTLQRVRLDMKDSTGQKVADVALKAWRALGCRDGGRIDVRQDVIGSSAVPNVIEINTVPGLIPELSVLSMLAEMEGISHTDLIGQILQSAMERCLTPTNPSRVALLD</sequence>
<dbReference type="PANTHER" id="PTHR23132">
    <property type="entry name" value="D-ALANINE--D-ALANINE LIGASE"/>
    <property type="match status" value="1"/>
</dbReference>
<evidence type="ECO:0000256" key="5">
    <source>
        <dbReference type="ARBA" id="ARBA00022741"/>
    </source>
</evidence>
<reference evidence="11 12" key="1">
    <citation type="journal article" date="2016" name="Mol. Biol. Evol.">
        <title>Comparative Genomics of Early-Diverging Mushroom-Forming Fungi Provides Insights into the Origins of Lignocellulose Decay Capabilities.</title>
        <authorList>
            <person name="Nagy L.G."/>
            <person name="Riley R."/>
            <person name="Tritt A."/>
            <person name="Adam C."/>
            <person name="Daum C."/>
            <person name="Floudas D."/>
            <person name="Sun H."/>
            <person name="Yadav J.S."/>
            <person name="Pangilinan J."/>
            <person name="Larsson K.H."/>
            <person name="Matsuura K."/>
            <person name="Barry K."/>
            <person name="Labutti K."/>
            <person name="Kuo R."/>
            <person name="Ohm R.A."/>
            <person name="Bhattacharya S.S."/>
            <person name="Shirouzu T."/>
            <person name="Yoshinaga Y."/>
            <person name="Martin F.M."/>
            <person name="Grigoriev I.V."/>
            <person name="Hibbett D.S."/>
        </authorList>
    </citation>
    <scope>NUCLEOTIDE SEQUENCE [LARGE SCALE GENOMIC DNA]</scope>
    <source>
        <strain evidence="11 12">CBS 109695</strain>
    </source>
</reference>